<evidence type="ECO:0000313" key="2">
    <source>
        <dbReference type="Proteomes" id="UP001330482"/>
    </source>
</evidence>
<proteinExistence type="predicted"/>
<dbReference type="RefSeq" id="WP_165500698.1">
    <property type="nucleotide sequence ID" value="NZ_CP142124.1"/>
</dbReference>
<name>A0ABZ1DGD8_9ENTR</name>
<reference evidence="1 2" key="1">
    <citation type="submission" date="2024-01" db="EMBL/GenBank/DDBJ databases">
        <title>AV1 has a protective and therapeutic effect against plant viruses.</title>
        <authorList>
            <person name="Wang F."/>
        </authorList>
    </citation>
    <scope>NUCLEOTIDE SEQUENCE [LARGE SCALE GENOMIC DNA]</scope>
    <source>
        <strain evidence="1 2">AV1</strain>
    </source>
</reference>
<gene>
    <name evidence="1" type="ORF">VPX56_17630</name>
</gene>
<dbReference type="Proteomes" id="UP001330482">
    <property type="component" value="Chromosome"/>
</dbReference>
<evidence type="ECO:0000313" key="1">
    <source>
        <dbReference type="EMBL" id="WRW30590.1"/>
    </source>
</evidence>
<keyword evidence="2" id="KW-1185">Reference proteome</keyword>
<organism evidence="1 2">
    <name type="scientific">Enterobacter wuhouensis</name>
    <dbReference type="NCBI Taxonomy" id="2529381"/>
    <lineage>
        <taxon>Bacteria</taxon>
        <taxon>Pseudomonadati</taxon>
        <taxon>Pseudomonadota</taxon>
        <taxon>Gammaproteobacteria</taxon>
        <taxon>Enterobacterales</taxon>
        <taxon>Enterobacteriaceae</taxon>
        <taxon>Enterobacter</taxon>
    </lineage>
</organism>
<protein>
    <submittedName>
        <fullName evidence="1">Uncharacterized protein</fullName>
    </submittedName>
</protein>
<sequence length="52" mass="6432">MATFSKELLYFSTYFKQAKKGEHILFRWLWLSPEARIERLRELMMPVSEHER</sequence>
<dbReference type="EMBL" id="CP142124">
    <property type="protein sequence ID" value="WRW30590.1"/>
    <property type="molecule type" value="Genomic_DNA"/>
</dbReference>
<accession>A0ABZ1DGD8</accession>